<protein>
    <submittedName>
        <fullName evidence="1">Uncharacterized protein</fullName>
    </submittedName>
</protein>
<dbReference type="OrthoDB" id="4317910at2"/>
<proteinExistence type="predicted"/>
<accession>A0A2K9PQF5</accession>
<sequence length="113" mass="12294">MNYSLACKELKPKAVKAKAPFFSSAIQRKIAIGSANDSYEVEADNMANKVMSVPNSKREQTINTGALIQRKCEACEQEEKIQKKPLAENITPLIQRSSDLTSLSGVGGLPLVI</sequence>
<dbReference type="KEGG" id="fek:C1H87_10250"/>
<evidence type="ECO:0000313" key="2">
    <source>
        <dbReference type="Proteomes" id="UP000235826"/>
    </source>
</evidence>
<dbReference type="AlphaFoldDB" id="A0A2K9PQF5"/>
<evidence type="ECO:0000313" key="1">
    <source>
        <dbReference type="EMBL" id="AUP79058.1"/>
    </source>
</evidence>
<gene>
    <name evidence="1" type="ORF">C1H87_10250</name>
</gene>
<keyword evidence="2" id="KW-1185">Reference proteome</keyword>
<dbReference type="RefSeq" id="WP_102755713.1">
    <property type="nucleotide sequence ID" value="NZ_CP025791.1"/>
</dbReference>
<dbReference type="Proteomes" id="UP000235826">
    <property type="component" value="Chromosome"/>
</dbReference>
<name>A0A2K9PQF5_9FLAO</name>
<reference evidence="1 2" key="1">
    <citation type="submission" date="2018-01" db="EMBL/GenBank/DDBJ databases">
        <title>Complete genome sequence of Flavivirga eckloniae ECD14 isolated from seaweed Ecklonia cava.</title>
        <authorList>
            <person name="Lee J.H."/>
            <person name="Baik K.S."/>
            <person name="Seong C.N."/>
        </authorList>
    </citation>
    <scope>NUCLEOTIDE SEQUENCE [LARGE SCALE GENOMIC DNA]</scope>
    <source>
        <strain evidence="1 2">ECD14</strain>
    </source>
</reference>
<dbReference type="EMBL" id="CP025791">
    <property type="protein sequence ID" value="AUP79058.1"/>
    <property type="molecule type" value="Genomic_DNA"/>
</dbReference>
<organism evidence="1 2">
    <name type="scientific">Flavivirga eckloniae</name>
    <dbReference type="NCBI Taxonomy" id="1803846"/>
    <lineage>
        <taxon>Bacteria</taxon>
        <taxon>Pseudomonadati</taxon>
        <taxon>Bacteroidota</taxon>
        <taxon>Flavobacteriia</taxon>
        <taxon>Flavobacteriales</taxon>
        <taxon>Flavobacteriaceae</taxon>
        <taxon>Flavivirga</taxon>
    </lineage>
</organism>